<feature type="signal peptide" evidence="1">
    <location>
        <begin position="1"/>
        <end position="15"/>
    </location>
</feature>
<accession>A0A1B0B1E9</accession>
<reference evidence="2" key="2">
    <citation type="submission" date="2020-05" db="UniProtKB">
        <authorList>
            <consortium name="EnsemblMetazoa"/>
        </authorList>
    </citation>
    <scope>IDENTIFICATION</scope>
    <source>
        <strain evidence="2">IAEA</strain>
    </source>
</reference>
<evidence type="ECO:0000313" key="3">
    <source>
        <dbReference type="Proteomes" id="UP000092460"/>
    </source>
</evidence>
<keyword evidence="1" id="KW-0732">Signal</keyword>
<dbReference type="AlphaFoldDB" id="A0A1B0B1E9"/>
<dbReference type="VEuPathDB" id="VectorBase:GPPI015677"/>
<protein>
    <submittedName>
        <fullName evidence="2">Uncharacterized protein</fullName>
    </submittedName>
</protein>
<proteinExistence type="predicted"/>
<reference evidence="3" key="1">
    <citation type="submission" date="2015-01" db="EMBL/GenBank/DDBJ databases">
        <authorList>
            <person name="Aksoy S."/>
            <person name="Warren W."/>
            <person name="Wilson R.K."/>
        </authorList>
    </citation>
    <scope>NUCLEOTIDE SEQUENCE [LARGE SCALE GENOMIC DNA]</scope>
    <source>
        <strain evidence="3">IAEA</strain>
    </source>
</reference>
<dbReference type="EnsemblMetazoa" id="GPPI015677-RA">
    <property type="protein sequence ID" value="GPPI015677-PA"/>
    <property type="gene ID" value="GPPI015677"/>
</dbReference>
<evidence type="ECO:0000256" key="1">
    <source>
        <dbReference type="SAM" id="SignalP"/>
    </source>
</evidence>
<dbReference type="EMBL" id="JXJN01007119">
    <property type="status" value="NOT_ANNOTATED_CDS"/>
    <property type="molecule type" value="Genomic_DNA"/>
</dbReference>
<keyword evidence="3" id="KW-1185">Reference proteome</keyword>
<organism evidence="2 3">
    <name type="scientific">Glossina palpalis gambiensis</name>
    <dbReference type="NCBI Taxonomy" id="67801"/>
    <lineage>
        <taxon>Eukaryota</taxon>
        <taxon>Metazoa</taxon>
        <taxon>Ecdysozoa</taxon>
        <taxon>Arthropoda</taxon>
        <taxon>Hexapoda</taxon>
        <taxon>Insecta</taxon>
        <taxon>Pterygota</taxon>
        <taxon>Neoptera</taxon>
        <taxon>Endopterygota</taxon>
        <taxon>Diptera</taxon>
        <taxon>Brachycera</taxon>
        <taxon>Muscomorpha</taxon>
        <taxon>Hippoboscoidea</taxon>
        <taxon>Glossinidae</taxon>
        <taxon>Glossina</taxon>
    </lineage>
</organism>
<evidence type="ECO:0000313" key="2">
    <source>
        <dbReference type="EnsemblMetazoa" id="GPPI015677-PA"/>
    </source>
</evidence>
<dbReference type="Proteomes" id="UP000092460">
    <property type="component" value="Unassembled WGS sequence"/>
</dbReference>
<name>A0A1B0B1E9_9MUSC</name>
<feature type="chain" id="PRO_5013311911" evidence="1">
    <location>
        <begin position="16"/>
        <end position="172"/>
    </location>
</feature>
<sequence>MCVSGSLFILTHVLSIGQYQQQRQQKQQQEQFTYTIVVVFLIMPNSRQKLFQQLLLPPTLSCRVNMAQCSVKAQLTISRNLVYYPALGAIYSNVHFPIIFKNTLLWLFLTLCNSTEALRFEAILVDPPPPPVDDAVRVDCLGNLFFHFMFVVFENTVIFEIFKFDFLLLGQC</sequence>